<dbReference type="Gene3D" id="3.90.770.10">
    <property type="entry name" value="3-hydroxy-3-methylglutaryl-coenzyme A Reductase, Chain A, domain 2"/>
    <property type="match status" value="2"/>
</dbReference>
<comment type="catalytic activity">
    <reaction evidence="3">
        <text>(R)-mevalonate + 2 NAD(+) + CoA = (3S)-3-hydroxy-3-methylglutaryl-CoA + 2 NADH + 2 H(+)</text>
        <dbReference type="Rhea" id="RHEA:14833"/>
        <dbReference type="ChEBI" id="CHEBI:15378"/>
        <dbReference type="ChEBI" id="CHEBI:36464"/>
        <dbReference type="ChEBI" id="CHEBI:43074"/>
        <dbReference type="ChEBI" id="CHEBI:57287"/>
        <dbReference type="ChEBI" id="CHEBI:57540"/>
        <dbReference type="ChEBI" id="CHEBI:57945"/>
        <dbReference type="EC" id="1.1.1.88"/>
    </reaction>
</comment>
<dbReference type="UniPathway" id="UPA00257">
    <property type="reaction ID" value="UER00367"/>
</dbReference>
<dbReference type="EC" id="1.1.1.88" evidence="3"/>
<dbReference type="InterPro" id="IPR023074">
    <property type="entry name" value="HMG_CoA_Rdtase_cat_sf"/>
</dbReference>
<dbReference type="InterPro" id="IPR004553">
    <property type="entry name" value="HMG_CoA_Rdtase_bac-typ"/>
</dbReference>
<evidence type="ECO:0000256" key="1">
    <source>
        <dbReference type="ARBA" id="ARBA00007661"/>
    </source>
</evidence>
<dbReference type="NCBIfam" id="TIGR00532">
    <property type="entry name" value="HMG_CoA_R_NAD"/>
    <property type="match status" value="1"/>
</dbReference>
<comment type="caution">
    <text evidence="4">The sequence shown here is derived from an EMBL/GenBank/DDBJ whole genome shotgun (WGS) entry which is preliminary data.</text>
</comment>
<evidence type="ECO:0000256" key="2">
    <source>
        <dbReference type="ARBA" id="ARBA00023002"/>
    </source>
</evidence>
<protein>
    <recommendedName>
        <fullName evidence="3">3-hydroxy-3-methylglutaryl coenzyme A reductase</fullName>
        <shortName evidence="3">HMG-CoA reductase</shortName>
        <ecNumber evidence="3">1.1.1.88</ecNumber>
    </recommendedName>
</protein>
<dbReference type="PANTHER" id="PTHR10572:SF24">
    <property type="entry name" value="3-HYDROXY-3-METHYLGLUTARYL-COENZYME A REDUCTASE"/>
    <property type="match status" value="1"/>
</dbReference>
<dbReference type="Gene3D" id="1.10.8.660">
    <property type="match status" value="1"/>
</dbReference>
<dbReference type="AlphaFoldDB" id="E4KP78"/>
<reference evidence="4 5" key="1">
    <citation type="submission" date="2010-10" db="EMBL/GenBank/DDBJ databases">
        <authorList>
            <person name="Durkin A.S."/>
            <person name="Madupu R."/>
            <person name="Torralba M."/>
            <person name="Gillis M."/>
            <person name="Methe B."/>
            <person name="Sutton G."/>
            <person name="Nelson K.E."/>
        </authorList>
    </citation>
    <scope>NUCLEOTIDE SEQUENCE [LARGE SCALE GENOMIC DNA]</scope>
    <source>
        <strain evidence="4 5">ACS-139-V-Col8</strain>
    </source>
</reference>
<dbReference type="GO" id="GO:0140643">
    <property type="term" value="F:hydroxymethylglutaryl-CoA reductase (NADH) activity"/>
    <property type="evidence" value="ECO:0007669"/>
    <property type="project" value="UniProtKB-EC"/>
</dbReference>
<dbReference type="STRING" id="908337.HMPREF9257_1365"/>
<dbReference type="PANTHER" id="PTHR10572">
    <property type="entry name" value="3-HYDROXY-3-METHYLGLUTARYL-COENZYME A REDUCTASE"/>
    <property type="match status" value="1"/>
</dbReference>
<dbReference type="PROSITE" id="PS50065">
    <property type="entry name" value="HMG_COA_REDUCTASE_4"/>
    <property type="match status" value="1"/>
</dbReference>
<dbReference type="InterPro" id="IPR009023">
    <property type="entry name" value="HMG_CoA_Rdtase_NAD(P)-bd_sf"/>
</dbReference>
<sequence>MAKNPLYTGFYRLDLADRFRLLKETTNQDAHALHHLEASIGNQMIENYLFNYELPFGIAPNFTINHKDYLIPLAIEEPSVIAALSNAAKLVDSITTSYGQRLITGQIIFANLDIQVEGRKIIQDHQEELLALAKEASPSMVSRGGGPTEIWSKQVNQAGDNFFTVYLSFNPCDAMGANAINTVLENLAPRLTELLGQAPLMSILSNYSEQALATAEVVIPVERLATDSLKGQIVAEKIVVATSYANLDIYRATTHNKGIMNGIDGLALATGNDWRAIEAASHAYASRKGSYRAMSEWQLDGSDLKGRLSLPLPVATVGGTLSIQPQAQWALSLLGQPSASQLAEIMVAVGLIQNLAALKALVTEGIQKGHMRMQARSLALQVGASVEELPELVDYLIKQSFMNRQKAHEGLELIRKL</sequence>
<evidence type="ECO:0000256" key="3">
    <source>
        <dbReference type="RuleBase" id="RU361219"/>
    </source>
</evidence>
<comment type="pathway">
    <text evidence="3">Metabolic intermediate metabolism; (R)-mevalonate degradation; (S)-3-hydroxy-3-methylglutaryl-CoA from (R)-mevalonate: step 1/1.</text>
</comment>
<dbReference type="GO" id="GO:0004420">
    <property type="term" value="F:hydroxymethylglutaryl-CoA reductase (NADPH) activity"/>
    <property type="evidence" value="ECO:0007669"/>
    <property type="project" value="InterPro"/>
</dbReference>
<comment type="similarity">
    <text evidence="1 3">Belongs to the HMG-CoA reductase family.</text>
</comment>
<dbReference type="InterPro" id="IPR002202">
    <property type="entry name" value="HMG_CoA_Rdtase"/>
</dbReference>
<dbReference type="Proteomes" id="UP000005990">
    <property type="component" value="Unassembled WGS sequence"/>
</dbReference>
<accession>E4KP78</accession>
<dbReference type="EMBL" id="AENN01000015">
    <property type="protein sequence ID" value="EFR31315.1"/>
    <property type="molecule type" value="Genomic_DNA"/>
</dbReference>
<organism evidence="4 5">
    <name type="scientific">Eremococcus coleocola ACS-139-V-Col8</name>
    <dbReference type="NCBI Taxonomy" id="908337"/>
    <lineage>
        <taxon>Bacteria</taxon>
        <taxon>Bacillati</taxon>
        <taxon>Bacillota</taxon>
        <taxon>Bacilli</taxon>
        <taxon>Lactobacillales</taxon>
        <taxon>Aerococcaceae</taxon>
        <taxon>Eremococcus</taxon>
    </lineage>
</organism>
<keyword evidence="2 3" id="KW-0560">Oxidoreductase</keyword>
<dbReference type="RefSeq" id="WP_006418518.1">
    <property type="nucleotide sequence ID" value="NZ_AENN01000015.1"/>
</dbReference>
<dbReference type="SUPFAM" id="SSF55035">
    <property type="entry name" value="NAD-binding domain of HMG-CoA reductase"/>
    <property type="match status" value="1"/>
</dbReference>
<dbReference type="CDD" id="cd00644">
    <property type="entry name" value="HMG-CoA_reductase_classII"/>
    <property type="match status" value="1"/>
</dbReference>
<dbReference type="GO" id="GO:0015936">
    <property type="term" value="P:coenzyme A metabolic process"/>
    <property type="evidence" value="ECO:0007669"/>
    <property type="project" value="InterPro"/>
</dbReference>
<evidence type="ECO:0000313" key="4">
    <source>
        <dbReference type="EMBL" id="EFR31315.1"/>
    </source>
</evidence>
<keyword evidence="3" id="KW-0520">NAD</keyword>
<name>E4KP78_9LACT</name>
<evidence type="ECO:0000313" key="5">
    <source>
        <dbReference type="Proteomes" id="UP000005990"/>
    </source>
</evidence>
<dbReference type="SUPFAM" id="SSF56542">
    <property type="entry name" value="Substrate-binding domain of HMG-CoA reductase"/>
    <property type="match status" value="1"/>
</dbReference>
<dbReference type="eggNOG" id="COG1257">
    <property type="taxonomic scope" value="Bacteria"/>
</dbReference>
<dbReference type="OrthoDB" id="9764892at2"/>
<gene>
    <name evidence="4" type="ORF">HMPREF9257_1365</name>
</gene>
<dbReference type="InterPro" id="IPR009029">
    <property type="entry name" value="HMG_CoA_Rdtase_sub-bd_dom_sf"/>
</dbReference>
<keyword evidence="5" id="KW-1185">Reference proteome</keyword>
<dbReference type="Pfam" id="PF00368">
    <property type="entry name" value="HMG-CoA_red"/>
    <property type="match status" value="1"/>
</dbReference>
<proteinExistence type="inferred from homology"/>